<dbReference type="Gene3D" id="1.10.443.10">
    <property type="entry name" value="Intergrase catalytic core"/>
    <property type="match status" value="1"/>
</dbReference>
<gene>
    <name evidence="2" type="ORF">Vafri_15560</name>
</gene>
<accession>A0A8J4BLP1</accession>
<name>A0A8J4BLP1_9CHLO</name>
<dbReference type="Proteomes" id="UP000747399">
    <property type="component" value="Unassembled WGS sequence"/>
</dbReference>
<evidence type="ECO:0008006" key="4">
    <source>
        <dbReference type="Google" id="ProtNLM"/>
    </source>
</evidence>
<proteinExistence type="predicted"/>
<reference evidence="2" key="1">
    <citation type="journal article" date="2021" name="Proc. Natl. Acad. Sci. U.S.A.">
        <title>Three genomes in the algal genus Volvox reveal the fate of a haploid sex-determining region after a transition to homothallism.</title>
        <authorList>
            <person name="Yamamoto K."/>
            <person name="Hamaji T."/>
            <person name="Kawai-Toyooka H."/>
            <person name="Matsuzaki R."/>
            <person name="Takahashi F."/>
            <person name="Nishimura Y."/>
            <person name="Kawachi M."/>
            <person name="Noguchi H."/>
            <person name="Minakuchi Y."/>
            <person name="Umen J.G."/>
            <person name="Toyoda A."/>
            <person name="Nozaki H."/>
        </authorList>
    </citation>
    <scope>NUCLEOTIDE SEQUENCE</scope>
    <source>
        <strain evidence="2">NIES-3780</strain>
    </source>
</reference>
<dbReference type="GO" id="GO:0015074">
    <property type="term" value="P:DNA integration"/>
    <property type="evidence" value="ECO:0007669"/>
    <property type="project" value="InterPro"/>
</dbReference>
<dbReference type="InterPro" id="IPR013762">
    <property type="entry name" value="Integrase-like_cat_sf"/>
</dbReference>
<sequence>MVTRPEPPSVFHDRPVAYAKIRVVVLMYVAKVQGLSVKEAQARFGLHSLRSGGVSAVAAGGVNERLFQAHGGWRSREAMLPYLKTGMEERKGVTATLKY</sequence>
<dbReference type="SUPFAM" id="SSF56349">
    <property type="entry name" value="DNA breaking-rejoining enzymes"/>
    <property type="match status" value="1"/>
</dbReference>
<dbReference type="EMBL" id="BNCO01000043">
    <property type="protein sequence ID" value="GIL61194.1"/>
    <property type="molecule type" value="Genomic_DNA"/>
</dbReference>
<keyword evidence="1" id="KW-0233">DNA recombination</keyword>
<organism evidence="2 3">
    <name type="scientific">Volvox africanus</name>
    <dbReference type="NCBI Taxonomy" id="51714"/>
    <lineage>
        <taxon>Eukaryota</taxon>
        <taxon>Viridiplantae</taxon>
        <taxon>Chlorophyta</taxon>
        <taxon>core chlorophytes</taxon>
        <taxon>Chlorophyceae</taxon>
        <taxon>CS clade</taxon>
        <taxon>Chlamydomonadales</taxon>
        <taxon>Volvocaceae</taxon>
        <taxon>Volvox</taxon>
    </lineage>
</organism>
<evidence type="ECO:0000256" key="1">
    <source>
        <dbReference type="ARBA" id="ARBA00023172"/>
    </source>
</evidence>
<dbReference type="InterPro" id="IPR011010">
    <property type="entry name" value="DNA_brk_join_enz"/>
</dbReference>
<evidence type="ECO:0000313" key="3">
    <source>
        <dbReference type="Proteomes" id="UP000747399"/>
    </source>
</evidence>
<dbReference type="GO" id="GO:0006310">
    <property type="term" value="P:DNA recombination"/>
    <property type="evidence" value="ECO:0007669"/>
    <property type="project" value="UniProtKB-KW"/>
</dbReference>
<comment type="caution">
    <text evidence="2">The sequence shown here is derived from an EMBL/GenBank/DDBJ whole genome shotgun (WGS) entry which is preliminary data.</text>
</comment>
<evidence type="ECO:0000313" key="2">
    <source>
        <dbReference type="EMBL" id="GIL61194.1"/>
    </source>
</evidence>
<dbReference type="GO" id="GO:0003677">
    <property type="term" value="F:DNA binding"/>
    <property type="evidence" value="ECO:0007669"/>
    <property type="project" value="InterPro"/>
</dbReference>
<keyword evidence="3" id="KW-1185">Reference proteome</keyword>
<protein>
    <recommendedName>
        <fullName evidence="4">Tyr recombinase domain-containing protein</fullName>
    </recommendedName>
</protein>
<dbReference type="AlphaFoldDB" id="A0A8J4BLP1"/>